<dbReference type="EMBL" id="QDKK01000010">
    <property type="protein sequence ID" value="PWC24766.1"/>
    <property type="molecule type" value="Genomic_DNA"/>
</dbReference>
<dbReference type="SUPFAM" id="SSF55785">
    <property type="entry name" value="PYP-like sensor domain (PAS domain)"/>
    <property type="match status" value="1"/>
</dbReference>
<evidence type="ECO:0000256" key="4">
    <source>
        <dbReference type="ARBA" id="ARBA00034247"/>
    </source>
</evidence>
<dbReference type="Gene3D" id="3.30.450.20">
    <property type="entry name" value="PAS domain"/>
    <property type="match status" value="1"/>
</dbReference>
<evidence type="ECO:0000259" key="6">
    <source>
        <dbReference type="PROSITE" id="PS50113"/>
    </source>
</evidence>
<evidence type="ECO:0000259" key="8">
    <source>
        <dbReference type="PROSITE" id="PS50887"/>
    </source>
</evidence>
<dbReference type="InterPro" id="IPR000700">
    <property type="entry name" value="PAS-assoc_C"/>
</dbReference>
<dbReference type="Proteomes" id="UP000303847">
    <property type="component" value="Chromosome"/>
</dbReference>
<dbReference type="AlphaFoldDB" id="A0A2U1USW1"/>
<dbReference type="GO" id="GO:0052621">
    <property type="term" value="F:diguanylate cyclase activity"/>
    <property type="evidence" value="ECO:0007669"/>
    <property type="project" value="UniProtKB-EC"/>
</dbReference>
<feature type="domain" description="PAS" evidence="5">
    <location>
        <begin position="171"/>
        <end position="216"/>
    </location>
</feature>
<dbReference type="OrthoDB" id="9804951at2"/>
<evidence type="ECO:0000259" key="5">
    <source>
        <dbReference type="PROSITE" id="PS50112"/>
    </source>
</evidence>
<dbReference type="SMART" id="SM00065">
    <property type="entry name" value="GAF"/>
    <property type="match status" value="1"/>
</dbReference>
<reference evidence="9 11" key="1">
    <citation type="submission" date="2018-04" db="EMBL/GenBank/DDBJ databases">
        <title>Brenneria corticis sp.nov.</title>
        <authorList>
            <person name="Li Y."/>
        </authorList>
    </citation>
    <scope>NUCLEOTIDE SEQUENCE [LARGE SCALE GENOMIC DNA]</scope>
    <source>
        <strain evidence="9 11">LMG 2694</strain>
    </source>
</reference>
<accession>A0A2U1USW1</accession>
<dbReference type="SUPFAM" id="SSF141868">
    <property type="entry name" value="EAL domain-like"/>
    <property type="match status" value="1"/>
</dbReference>
<dbReference type="InterPro" id="IPR001633">
    <property type="entry name" value="EAL_dom"/>
</dbReference>
<comment type="pathway">
    <text evidence="2">Purine metabolism; 3',5'-cyclic di-GMP biosynthesis.</text>
</comment>
<dbReference type="PROSITE" id="PS50113">
    <property type="entry name" value="PAC"/>
    <property type="match status" value="1"/>
</dbReference>
<dbReference type="RefSeq" id="WP_009112999.1">
    <property type="nucleotide sequence ID" value="NZ_CP034036.1"/>
</dbReference>
<dbReference type="SMART" id="SM00086">
    <property type="entry name" value="PAC"/>
    <property type="match status" value="1"/>
</dbReference>
<dbReference type="EC" id="2.7.7.65" evidence="3"/>
<evidence type="ECO:0000313" key="11">
    <source>
        <dbReference type="Proteomes" id="UP000295985"/>
    </source>
</evidence>
<dbReference type="EMBL" id="CP034036">
    <property type="protein sequence ID" value="QCR04811.1"/>
    <property type="molecule type" value="Genomic_DNA"/>
</dbReference>
<dbReference type="InterPro" id="IPR035965">
    <property type="entry name" value="PAS-like_dom_sf"/>
</dbReference>
<dbReference type="InterPro" id="IPR029016">
    <property type="entry name" value="GAF-like_dom_sf"/>
</dbReference>
<dbReference type="Pfam" id="PF01590">
    <property type="entry name" value="GAF"/>
    <property type="match status" value="1"/>
</dbReference>
<evidence type="ECO:0000256" key="1">
    <source>
        <dbReference type="ARBA" id="ARBA00001946"/>
    </source>
</evidence>
<dbReference type="NCBIfam" id="TIGR00254">
    <property type="entry name" value="GGDEF"/>
    <property type="match status" value="1"/>
</dbReference>
<dbReference type="SMART" id="SM00267">
    <property type="entry name" value="GGDEF"/>
    <property type="match status" value="1"/>
</dbReference>
<dbReference type="PANTHER" id="PTHR44757:SF2">
    <property type="entry name" value="BIOFILM ARCHITECTURE MAINTENANCE PROTEIN MBAA"/>
    <property type="match status" value="1"/>
</dbReference>
<dbReference type="PANTHER" id="PTHR44757">
    <property type="entry name" value="DIGUANYLATE CYCLASE DGCP"/>
    <property type="match status" value="1"/>
</dbReference>
<dbReference type="PROSITE" id="PS50883">
    <property type="entry name" value="EAL"/>
    <property type="match status" value="1"/>
</dbReference>
<dbReference type="InterPro" id="IPR043128">
    <property type="entry name" value="Rev_trsase/Diguanyl_cyclase"/>
</dbReference>
<dbReference type="Pfam" id="PF13426">
    <property type="entry name" value="PAS_9"/>
    <property type="match status" value="1"/>
</dbReference>
<evidence type="ECO:0000313" key="9">
    <source>
        <dbReference type="EMBL" id="PWC24766.1"/>
    </source>
</evidence>
<comment type="catalytic activity">
    <reaction evidence="4">
        <text>2 GTP = 3',3'-c-di-GMP + 2 diphosphate</text>
        <dbReference type="Rhea" id="RHEA:24898"/>
        <dbReference type="ChEBI" id="CHEBI:33019"/>
        <dbReference type="ChEBI" id="CHEBI:37565"/>
        <dbReference type="ChEBI" id="CHEBI:58805"/>
        <dbReference type="EC" id="2.7.7.65"/>
    </reaction>
</comment>
<dbReference type="CDD" id="cd00130">
    <property type="entry name" value="PAS"/>
    <property type="match status" value="1"/>
</dbReference>
<dbReference type="SMART" id="SM00052">
    <property type="entry name" value="EAL"/>
    <property type="match status" value="1"/>
</dbReference>
<sequence length="739" mass="81065">MRHAPTVGNEANRLAALHEYGIKNTLADPDLDNLVNLAANVFNVPIVLVSLLESERQLLAAGVGVSFSETPIDIAFCLHTVLKKRILVVPDTHKDPNFSNNPLVTGAPYIRFYAGVPLRAQSGHAIGALCIIDINPRSPLSGRDKHNLRDLATLVMDKLEMRRLTLARKASQVRFENISTTSPDAIICINEKGMITFCNAAAQQMLGYTGSEVVGQDVHAIIPDCFLDRLNQLIADSDSLAKGATLELKVRTKGGALVPVELSISTWRDNAHVSYGAILRDISERRRNEERLFLLAHMDPLTGLANRNLLTSNLVQALKNEASVCIMMVDLDGFKDVNDSLGHASGDAILVNVAKKIQSSVRAGDLVARMGGDEFALLFPGLDSQKVAAQIAELIIHEISQPIVIDDQQINISASIGMVLYPADGITAQNLLTSADLALYQAKSEGRNCHRFFTQQLRDNFQAKHAFQLEFARAYERHEFEVFYQPQVSLSNNEIVGAEALLRWRHPHQGLLGPAAFLAALEHGTWAECIGDWVMQTACEQAAAWRNAGAENFRISINLFSAQFRSGTLSQKIMDVLYRTGLPPESLELEITENIILRYDENMLQPLNALRSAGIGIAFDDYGTGYASLSMLKNYPVTRLKIDQTFVRTMCESPSDAAIVRAILYLGKSFGLAVIAEGVETLEQCERLRNKGCEEAQGYLFGRPMSAADFTRRLKLHKASVKGRVSASASGMTPGIRGS</sequence>
<dbReference type="InterPro" id="IPR029787">
    <property type="entry name" value="Nucleotide_cyclase"/>
</dbReference>
<dbReference type="PROSITE" id="PS50112">
    <property type="entry name" value="PAS"/>
    <property type="match status" value="1"/>
</dbReference>
<gene>
    <name evidence="9" type="ORF">DDT54_07470</name>
    <name evidence="10" type="ORF">EH206_11865</name>
</gene>
<dbReference type="SUPFAM" id="SSF55073">
    <property type="entry name" value="Nucleotide cyclase"/>
    <property type="match status" value="1"/>
</dbReference>
<dbReference type="NCBIfam" id="TIGR00229">
    <property type="entry name" value="sensory_box"/>
    <property type="match status" value="1"/>
</dbReference>
<dbReference type="PROSITE" id="PS50887">
    <property type="entry name" value="GGDEF"/>
    <property type="match status" value="1"/>
</dbReference>
<dbReference type="Gene3D" id="3.30.70.270">
    <property type="match status" value="1"/>
</dbReference>
<dbReference type="CDD" id="cd01949">
    <property type="entry name" value="GGDEF"/>
    <property type="match status" value="1"/>
</dbReference>
<evidence type="ECO:0000259" key="7">
    <source>
        <dbReference type="PROSITE" id="PS50883"/>
    </source>
</evidence>
<evidence type="ECO:0000313" key="12">
    <source>
        <dbReference type="Proteomes" id="UP000303847"/>
    </source>
</evidence>
<dbReference type="InterPro" id="IPR003018">
    <property type="entry name" value="GAF"/>
</dbReference>
<keyword evidence="12" id="KW-1185">Reference proteome</keyword>
<evidence type="ECO:0000256" key="3">
    <source>
        <dbReference type="ARBA" id="ARBA00012528"/>
    </source>
</evidence>
<dbReference type="Pfam" id="PF00563">
    <property type="entry name" value="EAL"/>
    <property type="match status" value="1"/>
</dbReference>
<organism evidence="9 11">
    <name type="scientific">Brenneria nigrifluens DSM 30175 = ATCC 13028</name>
    <dbReference type="NCBI Taxonomy" id="1121120"/>
    <lineage>
        <taxon>Bacteria</taxon>
        <taxon>Pseudomonadati</taxon>
        <taxon>Pseudomonadota</taxon>
        <taxon>Gammaproteobacteria</taxon>
        <taxon>Enterobacterales</taxon>
        <taxon>Pectobacteriaceae</taxon>
        <taxon>Brenneria</taxon>
    </lineage>
</organism>
<dbReference type="SMART" id="SM00091">
    <property type="entry name" value="PAS"/>
    <property type="match status" value="1"/>
</dbReference>
<evidence type="ECO:0000256" key="2">
    <source>
        <dbReference type="ARBA" id="ARBA00004665"/>
    </source>
</evidence>
<feature type="domain" description="EAL" evidence="7">
    <location>
        <begin position="464"/>
        <end position="718"/>
    </location>
</feature>
<dbReference type="InterPro" id="IPR000014">
    <property type="entry name" value="PAS"/>
</dbReference>
<name>A0A2U1USW1_9GAMM</name>
<reference evidence="10 12" key="2">
    <citation type="submission" date="2018-11" db="EMBL/GenBank/DDBJ databases">
        <title>Genome sequences of Brenneria nigrifluens and Brenneria rubrifaciens.</title>
        <authorList>
            <person name="Poret-Peterson A.T."/>
            <person name="McClean A.E."/>
            <person name="Kluepfel D.A."/>
        </authorList>
    </citation>
    <scope>NUCLEOTIDE SEQUENCE [LARGE SCALE GENOMIC DNA]</scope>
    <source>
        <strain evidence="10 12">ATCC 13028</strain>
    </source>
</reference>
<dbReference type="Pfam" id="PF00990">
    <property type="entry name" value="GGDEF"/>
    <property type="match status" value="1"/>
</dbReference>
<dbReference type="Gene3D" id="3.30.450.40">
    <property type="match status" value="1"/>
</dbReference>
<dbReference type="FunFam" id="3.30.70.270:FF:000001">
    <property type="entry name" value="Diguanylate cyclase domain protein"/>
    <property type="match status" value="1"/>
</dbReference>
<dbReference type="InterPro" id="IPR052155">
    <property type="entry name" value="Biofilm_reg_signaling"/>
</dbReference>
<feature type="domain" description="PAC" evidence="6">
    <location>
        <begin position="244"/>
        <end position="294"/>
    </location>
</feature>
<dbReference type="CDD" id="cd01948">
    <property type="entry name" value="EAL"/>
    <property type="match status" value="1"/>
</dbReference>
<dbReference type="InterPro" id="IPR001610">
    <property type="entry name" value="PAC"/>
</dbReference>
<dbReference type="SUPFAM" id="SSF55781">
    <property type="entry name" value="GAF domain-like"/>
    <property type="match status" value="1"/>
</dbReference>
<dbReference type="InterPro" id="IPR035919">
    <property type="entry name" value="EAL_sf"/>
</dbReference>
<dbReference type="Proteomes" id="UP000295985">
    <property type="component" value="Unassembled WGS sequence"/>
</dbReference>
<feature type="domain" description="GGDEF" evidence="8">
    <location>
        <begin position="322"/>
        <end position="455"/>
    </location>
</feature>
<proteinExistence type="predicted"/>
<comment type="cofactor">
    <cofactor evidence="1">
        <name>Mg(2+)</name>
        <dbReference type="ChEBI" id="CHEBI:18420"/>
    </cofactor>
</comment>
<dbReference type="Gene3D" id="3.20.20.450">
    <property type="entry name" value="EAL domain"/>
    <property type="match status" value="1"/>
</dbReference>
<protein>
    <recommendedName>
        <fullName evidence="3">diguanylate cyclase</fullName>
        <ecNumber evidence="3">2.7.7.65</ecNumber>
    </recommendedName>
</protein>
<evidence type="ECO:0000313" key="10">
    <source>
        <dbReference type="EMBL" id="QCR04811.1"/>
    </source>
</evidence>
<dbReference type="InterPro" id="IPR000160">
    <property type="entry name" value="GGDEF_dom"/>
</dbReference>